<dbReference type="InterPro" id="IPR050816">
    <property type="entry name" value="Flavin-dep_Halogenase_NPB"/>
</dbReference>
<dbReference type="GO" id="GO:0004497">
    <property type="term" value="F:monooxygenase activity"/>
    <property type="evidence" value="ECO:0007669"/>
    <property type="project" value="UniProtKB-KW"/>
</dbReference>
<protein>
    <submittedName>
        <fullName evidence="3">FAD-dependent monooxygenase</fullName>
    </submittedName>
</protein>
<dbReference type="SUPFAM" id="SSF51905">
    <property type="entry name" value="FAD/NAD(P)-binding domain"/>
    <property type="match status" value="1"/>
</dbReference>
<dbReference type="InterPro" id="IPR002938">
    <property type="entry name" value="FAD-bd"/>
</dbReference>
<reference evidence="3" key="1">
    <citation type="submission" date="2021-03" db="EMBL/GenBank/DDBJ databases">
        <title>Streptomyces strains.</title>
        <authorList>
            <person name="Lund M.B."/>
            <person name="Toerring T."/>
        </authorList>
    </citation>
    <scope>NUCLEOTIDE SEQUENCE</scope>
    <source>
        <strain evidence="3">JCM 4242</strain>
    </source>
</reference>
<dbReference type="Gene3D" id="3.50.50.60">
    <property type="entry name" value="FAD/NAD(P)-binding domain"/>
    <property type="match status" value="1"/>
</dbReference>
<comment type="similarity">
    <text evidence="1">Belongs to the flavin-dependent halogenase family. Bacterial tryptophan halogenase subfamily.</text>
</comment>
<dbReference type="GO" id="GO:0071949">
    <property type="term" value="F:FAD binding"/>
    <property type="evidence" value="ECO:0007669"/>
    <property type="project" value="InterPro"/>
</dbReference>
<dbReference type="PRINTS" id="PR00420">
    <property type="entry name" value="RNGMNOXGNASE"/>
</dbReference>
<dbReference type="Gene3D" id="3.30.9.100">
    <property type="match status" value="1"/>
</dbReference>
<gene>
    <name evidence="3" type="ORF">J1792_17595</name>
</gene>
<dbReference type="PANTHER" id="PTHR43747:SF1">
    <property type="entry name" value="SLR1998 PROTEIN"/>
    <property type="match status" value="1"/>
</dbReference>
<dbReference type="PANTHER" id="PTHR43747">
    <property type="entry name" value="FAD-BINDING PROTEIN"/>
    <property type="match status" value="1"/>
</dbReference>
<comment type="caution">
    <text evidence="3">The sequence shown here is derived from an EMBL/GenBank/DDBJ whole genome shotgun (WGS) entry which is preliminary data.</text>
</comment>
<dbReference type="EMBL" id="JAFMOF010000002">
    <property type="protein sequence ID" value="MBO0654528.1"/>
    <property type="molecule type" value="Genomic_DNA"/>
</dbReference>
<keyword evidence="3" id="KW-0503">Monooxygenase</keyword>
<feature type="domain" description="FAD-binding" evidence="2">
    <location>
        <begin position="8"/>
        <end position="360"/>
    </location>
</feature>
<dbReference type="InterPro" id="IPR036188">
    <property type="entry name" value="FAD/NAD-bd_sf"/>
</dbReference>
<evidence type="ECO:0000313" key="4">
    <source>
        <dbReference type="Proteomes" id="UP000664781"/>
    </source>
</evidence>
<proteinExistence type="inferred from homology"/>
<evidence type="ECO:0000256" key="1">
    <source>
        <dbReference type="ARBA" id="ARBA00038396"/>
    </source>
</evidence>
<dbReference type="AlphaFoldDB" id="A0A939FPY7"/>
<name>A0A939FPY7_9ACTN</name>
<evidence type="ECO:0000313" key="3">
    <source>
        <dbReference type="EMBL" id="MBO0654528.1"/>
    </source>
</evidence>
<keyword evidence="3" id="KW-0560">Oxidoreductase</keyword>
<keyword evidence="4" id="KW-1185">Reference proteome</keyword>
<organism evidence="3 4">
    <name type="scientific">Streptomyces triculaminicus</name>
    <dbReference type="NCBI Taxonomy" id="2816232"/>
    <lineage>
        <taxon>Bacteria</taxon>
        <taxon>Bacillati</taxon>
        <taxon>Actinomycetota</taxon>
        <taxon>Actinomycetes</taxon>
        <taxon>Kitasatosporales</taxon>
        <taxon>Streptomycetaceae</taxon>
        <taxon>Streptomyces</taxon>
    </lineage>
</organism>
<evidence type="ECO:0000259" key="2">
    <source>
        <dbReference type="Pfam" id="PF01494"/>
    </source>
</evidence>
<dbReference type="Pfam" id="PF01494">
    <property type="entry name" value="FAD_binding_3"/>
    <property type="match status" value="1"/>
</dbReference>
<accession>A0A939FPY7</accession>
<dbReference type="RefSeq" id="WP_086574315.1">
    <property type="nucleotide sequence ID" value="NZ_JAFMOF010000002.1"/>
</dbReference>
<dbReference type="Proteomes" id="UP000664781">
    <property type="component" value="Unassembled WGS sequence"/>
</dbReference>
<sequence length="387" mass="41299">MRGCDDLYDVVVAGGGPAGAAAALALAREGRTVVLADAATGAPSVGEALPAAAGVLLRDLGVGDRIPGDGHLPCYANLSAWGSPALGSVDSVNDPHGPGWHLDRPLFDRRLRACAEAAGAHVETRVTVRPRARHADGTWTVSLRRADSYPADGYRADDCRTVRCRWLVDATGRRAAIATAYGARRRTYDRLTALHCVLGRDRDACADNSTLVEAAPDGWWYSAALPSDHLLVAWFTDADLPAARTGPPWLDRLAATRHIAARVGVGAGLRHGRAMHAMHATPVAPRRAPAHTAHLDRVHGDGWTAAGDAAAAFDPLSSQGILTALYTGMRAGEAIAARLDGDPVALDHYAANIAGIVAAHLRNRDAYYALEQRWPQRQFWRRRHRAP</sequence>